<protein>
    <recommendedName>
        <fullName evidence="1">CpXC domain-containing protein</fullName>
    </recommendedName>
</protein>
<reference evidence="2 3" key="2">
    <citation type="submission" date="2018-06" db="EMBL/GenBank/DDBJ databases">
        <title>Metagenomic assembly of (sub)arctic Cyanobacteria and their associated microbiome from non-axenic cultures.</title>
        <authorList>
            <person name="Baurain D."/>
        </authorList>
    </citation>
    <scope>NUCLEOTIDE SEQUENCE [LARGE SCALE GENOMIC DNA]</scope>
    <source>
        <strain evidence="2">ULC041bin1</strain>
    </source>
</reference>
<dbReference type="Gene3D" id="1.25.40.10">
    <property type="entry name" value="Tetratricopeptide repeat domain"/>
    <property type="match status" value="1"/>
</dbReference>
<dbReference type="InterPro" id="IPR025682">
    <property type="entry name" value="CpXC_dom"/>
</dbReference>
<feature type="non-terminal residue" evidence="2">
    <location>
        <position position="271"/>
    </location>
</feature>
<dbReference type="Pfam" id="PF14353">
    <property type="entry name" value="CpXC"/>
    <property type="match status" value="1"/>
</dbReference>
<dbReference type="Proteomes" id="UP000249081">
    <property type="component" value="Unassembled WGS sequence"/>
</dbReference>
<sequence>MGHSYAESVALSCPSCRAEFVAQCWQIVDGVERPDLLKRIQRGKLHRMVCPDCGQVAANLDQPLLIYRPGQTLPLLFSPAEKTSPEEDQTQSQALVMRLRQGLGTAWQDRWVEQGLTGVPRQQLAQVLESGLPVEVSGESPSSEKLGDLRSILQELSQPVQDIRQMGRRVELCRQALTLVSHQGNEELWAALQGKLGISLQQNPLGDRAQNMEDAIAAYQQALTVMTQTAMPVDWATTMMNLATAYSNRIRGDRAQNMEDAIAAYQQALTV</sequence>
<comment type="caution">
    <text evidence="2">The sequence shown here is derived from an EMBL/GenBank/DDBJ whole genome shotgun (WGS) entry which is preliminary data.</text>
</comment>
<name>A0A2W4VLS7_9CYAN</name>
<proteinExistence type="predicted"/>
<dbReference type="EMBL" id="QBMN01000238">
    <property type="protein sequence ID" value="PZO33783.1"/>
    <property type="molecule type" value="Genomic_DNA"/>
</dbReference>
<evidence type="ECO:0000259" key="1">
    <source>
        <dbReference type="Pfam" id="PF14353"/>
    </source>
</evidence>
<dbReference type="SUPFAM" id="SSF48452">
    <property type="entry name" value="TPR-like"/>
    <property type="match status" value="1"/>
</dbReference>
<dbReference type="InterPro" id="IPR011990">
    <property type="entry name" value="TPR-like_helical_dom_sf"/>
</dbReference>
<dbReference type="AlphaFoldDB" id="A0A2W4VLS7"/>
<feature type="domain" description="CpXC" evidence="1">
    <location>
        <begin position="11"/>
        <end position="92"/>
    </location>
</feature>
<evidence type="ECO:0000313" key="3">
    <source>
        <dbReference type="Proteomes" id="UP000249081"/>
    </source>
</evidence>
<accession>A0A2W4VLS7</accession>
<organism evidence="2 3">
    <name type="scientific">Shackletoniella antarctica</name>
    <dbReference type="NCBI Taxonomy" id="268115"/>
    <lineage>
        <taxon>Bacteria</taxon>
        <taxon>Bacillati</taxon>
        <taxon>Cyanobacteriota</taxon>
        <taxon>Cyanophyceae</taxon>
        <taxon>Oculatellales</taxon>
        <taxon>Oculatellaceae</taxon>
        <taxon>Shackletoniella</taxon>
    </lineage>
</organism>
<reference evidence="3" key="1">
    <citation type="submission" date="2018-04" db="EMBL/GenBank/DDBJ databases">
        <authorList>
            <person name="Cornet L."/>
        </authorList>
    </citation>
    <scope>NUCLEOTIDE SEQUENCE [LARGE SCALE GENOMIC DNA]</scope>
</reference>
<gene>
    <name evidence="2" type="ORF">DCF17_21540</name>
</gene>
<evidence type="ECO:0000313" key="2">
    <source>
        <dbReference type="EMBL" id="PZO33783.1"/>
    </source>
</evidence>